<gene>
    <name evidence="1" type="ORF">DLP05_095</name>
</gene>
<proteinExistence type="predicted"/>
<reference evidence="1 2" key="2">
    <citation type="submission" date="2017-11" db="EMBL/GenBank/DDBJ databases">
        <title>Lysogenic conversion of Stenotrophomonas maltophilia by temperate phage DLP4.</title>
        <authorList>
            <person name="Dennis J."/>
            <person name="Stothard P."/>
        </authorList>
    </citation>
    <scope>NUCLEOTIDE SEQUENCE [LARGE SCALE GENOMIC DNA]</scope>
</reference>
<organism evidence="1 2">
    <name type="scientific">Stenotrophomonas phage vB_SmaS_DLP_5</name>
    <dbReference type="NCBI Taxonomy" id="2044561"/>
    <lineage>
        <taxon>Viruses</taxon>
        <taxon>Duplodnaviria</taxon>
        <taxon>Heunggongvirae</taxon>
        <taxon>Uroviricota</taxon>
        <taxon>Caudoviricetes</taxon>
        <taxon>Delepquintavirus</taxon>
        <taxon>Delepquintavirus DLP5</taxon>
    </lineage>
</organism>
<accession>A0A2D2W2M1</accession>
<sequence length="79" mass="9057">MNVEGKIAESVAAYNVELKELTKKLILDVNQALKEQNQKEECLKLLEFDLTIDMIAVESFGEPQYMTLKEIGLAIRTRR</sequence>
<name>A0A2D2W2M1_9CAUD</name>
<reference evidence="2" key="1">
    <citation type="submission" date="2017-10" db="EMBL/GenBank/DDBJ databases">
        <authorList>
            <person name="Peters D.L."/>
        </authorList>
    </citation>
    <scope>NUCLEOTIDE SEQUENCE [LARGE SCALE GENOMIC DNA]</scope>
</reference>
<keyword evidence="2" id="KW-1185">Reference proteome</keyword>
<evidence type="ECO:0000313" key="2">
    <source>
        <dbReference type="Proteomes" id="UP000241675"/>
    </source>
</evidence>
<dbReference type="Proteomes" id="UP000241675">
    <property type="component" value="Segment"/>
</dbReference>
<protein>
    <submittedName>
        <fullName evidence="1">Uncharacterized protein</fullName>
    </submittedName>
</protein>
<dbReference type="EMBL" id="MG189906">
    <property type="protein sequence ID" value="ATS92392.1"/>
    <property type="molecule type" value="Genomic_DNA"/>
</dbReference>
<evidence type="ECO:0000313" key="1">
    <source>
        <dbReference type="EMBL" id="ATS92392.1"/>
    </source>
</evidence>